<organism evidence="3 4">
    <name type="scientific">Galemys pyrenaicus</name>
    <name type="common">Iberian desman</name>
    <name type="synonym">Pyrenean desman</name>
    <dbReference type="NCBI Taxonomy" id="202257"/>
    <lineage>
        <taxon>Eukaryota</taxon>
        <taxon>Metazoa</taxon>
        <taxon>Chordata</taxon>
        <taxon>Craniata</taxon>
        <taxon>Vertebrata</taxon>
        <taxon>Euteleostomi</taxon>
        <taxon>Mammalia</taxon>
        <taxon>Eutheria</taxon>
        <taxon>Laurasiatheria</taxon>
        <taxon>Eulipotyphla</taxon>
        <taxon>Talpidae</taxon>
        <taxon>Galemys</taxon>
    </lineage>
</organism>
<name>A0A8J5ZVV3_GALPY</name>
<dbReference type="PANTHER" id="PTHR21193:SF3">
    <property type="entry name" value="OXIDOREDUCTASE-LIKE DOMAIN-CONTAINING PROTEIN 1"/>
    <property type="match status" value="1"/>
</dbReference>
<accession>A0A8J5ZVV3</accession>
<dbReference type="OrthoDB" id="10064411at2759"/>
<evidence type="ECO:0000256" key="1">
    <source>
        <dbReference type="SAM" id="MobiDB-lite"/>
    </source>
</evidence>
<comment type="caution">
    <text evidence="3">The sequence shown here is derived from an EMBL/GenBank/DDBJ whole genome shotgun (WGS) entry which is preliminary data.</text>
</comment>
<dbReference type="GO" id="GO:0005739">
    <property type="term" value="C:mitochondrion"/>
    <property type="evidence" value="ECO:0007669"/>
    <property type="project" value="TreeGrafter"/>
</dbReference>
<dbReference type="EMBL" id="JAGFMF010012102">
    <property type="protein sequence ID" value="KAG8507522.1"/>
    <property type="molecule type" value="Genomic_DNA"/>
</dbReference>
<feature type="compositionally biased region" description="Gly residues" evidence="1">
    <location>
        <begin position="98"/>
        <end position="110"/>
    </location>
</feature>
<gene>
    <name evidence="3" type="ORF">J0S82_013224</name>
</gene>
<dbReference type="AlphaFoldDB" id="A0A8J5ZVV3"/>
<dbReference type="Proteomes" id="UP000700334">
    <property type="component" value="Unassembled WGS sequence"/>
</dbReference>
<dbReference type="InterPro" id="IPR039251">
    <property type="entry name" value="OXLD1"/>
</dbReference>
<feature type="compositionally biased region" description="Basic and acidic residues" evidence="1">
    <location>
        <begin position="116"/>
        <end position="129"/>
    </location>
</feature>
<evidence type="ECO:0000313" key="3">
    <source>
        <dbReference type="EMBL" id="KAG8507522.1"/>
    </source>
</evidence>
<protein>
    <submittedName>
        <fullName evidence="3">Oxidoreductase-like domain-containing protein 1</fullName>
    </submittedName>
</protein>
<dbReference type="InterPro" id="IPR019180">
    <property type="entry name" value="Oxidoreductase-like_N"/>
</dbReference>
<evidence type="ECO:0000313" key="4">
    <source>
        <dbReference type="Proteomes" id="UP000700334"/>
    </source>
</evidence>
<dbReference type="Pfam" id="PF09791">
    <property type="entry name" value="Oxidored-like"/>
    <property type="match status" value="1"/>
</dbReference>
<evidence type="ECO:0000259" key="2">
    <source>
        <dbReference type="Pfam" id="PF09791"/>
    </source>
</evidence>
<reference evidence="3" key="1">
    <citation type="journal article" date="2021" name="Evol. Appl.">
        <title>The genome of the Pyrenean desman and the effects of bottlenecks and inbreeding on the genomic landscape of an endangered species.</title>
        <authorList>
            <person name="Escoda L."/>
            <person name="Castresana J."/>
        </authorList>
    </citation>
    <scope>NUCLEOTIDE SEQUENCE</scope>
    <source>
        <strain evidence="3">IBE-C5619</strain>
    </source>
</reference>
<keyword evidence="4" id="KW-1185">Reference proteome</keyword>
<dbReference type="PANTHER" id="PTHR21193">
    <property type="entry name" value="OXIDOREDUCTASE-LIKE DOMAIN-CONTAINING PROTEIN 1"/>
    <property type="match status" value="1"/>
</dbReference>
<proteinExistence type="predicted"/>
<feature type="region of interest" description="Disordered" evidence="1">
    <location>
        <begin position="40"/>
        <end position="59"/>
    </location>
</feature>
<feature type="domain" description="Oxidoreductase-like" evidence="2">
    <location>
        <begin position="158"/>
        <end position="186"/>
    </location>
</feature>
<sequence length="221" mass="22916">MLLRGVAGAAARGAASIGGRGRLGPGGRGSLALRFGARGSPVLHCPPGGGGGSGARARTRRRAWLLAPRAARGSLRATGPPFTDRDPPRAAGPLRLAGPGGCPRLPGGGRLLRAPAAREGRREFGKDNVEPGSQAGADSARPSREGPSERAFPPPSELQPPTNCCMSGCPNCVWVDYAEALLRHYQDGGQRALAALEEHVADENLKAFLRLEIQLRMRGGG</sequence>
<feature type="region of interest" description="Disordered" evidence="1">
    <location>
        <begin position="69"/>
        <end position="159"/>
    </location>
</feature>